<name>A0A0U5FBU0_XANCI</name>
<evidence type="ECO:0000313" key="2">
    <source>
        <dbReference type="Proteomes" id="UP000052230"/>
    </source>
</evidence>
<dbReference type="RefSeq" id="WP_157769465.1">
    <property type="nucleotide sequence ID" value="NZ_CAVLIB010000032.1"/>
</dbReference>
<comment type="caution">
    <text evidence="1">The sequence shown here is derived from an EMBL/GenBank/DDBJ whole genome shotgun (WGS) entry which is preliminary data.</text>
</comment>
<keyword evidence="2" id="KW-1185">Reference proteome</keyword>
<dbReference type="EMBL" id="CCXZ01000086">
    <property type="protein sequence ID" value="CEG15230.1"/>
    <property type="molecule type" value="Genomic_DNA"/>
</dbReference>
<accession>A0A0U5FBU0</accession>
<evidence type="ECO:0000313" key="1">
    <source>
        <dbReference type="EMBL" id="CEG15230.1"/>
    </source>
</evidence>
<proteinExistence type="predicted"/>
<dbReference type="AlphaFoldDB" id="A0A0U5FBU0"/>
<gene>
    <name evidence="1" type="ORF">XAC3562_1760029</name>
</gene>
<protein>
    <submittedName>
        <fullName evidence="1">Uncharacterized protein</fullName>
    </submittedName>
</protein>
<sequence>MPVLHTLAEAMTFMEQLCAVAQGVDVVARAEQLRGMIDDALFFHGS</sequence>
<dbReference type="Proteomes" id="UP000052230">
    <property type="component" value="Unassembled WGS sequence"/>
</dbReference>
<organism evidence="1 2">
    <name type="scientific">Xanthomonas citri pv. citri</name>
    <dbReference type="NCBI Taxonomy" id="611301"/>
    <lineage>
        <taxon>Bacteria</taxon>
        <taxon>Pseudomonadati</taxon>
        <taxon>Pseudomonadota</taxon>
        <taxon>Gammaproteobacteria</taxon>
        <taxon>Lysobacterales</taxon>
        <taxon>Lysobacteraceae</taxon>
        <taxon>Xanthomonas</taxon>
    </lineage>
</organism>
<reference evidence="1 2" key="1">
    <citation type="submission" date="2014-09" db="EMBL/GenBank/DDBJ databases">
        <authorList>
            <person name="Regsiter A."/>
        </authorList>
    </citation>
    <scope>NUCLEOTIDE SEQUENCE [LARGE SCALE GENOMIC DNA]</scope>
</reference>